<evidence type="ECO:0000256" key="2">
    <source>
        <dbReference type="ARBA" id="ARBA00022475"/>
    </source>
</evidence>
<protein>
    <recommendedName>
        <fullName evidence="9">Polysaccharide biosynthesis protein C-terminal domain-containing protein</fullName>
    </recommendedName>
</protein>
<gene>
    <name evidence="7" type="ORF">E4021_11565</name>
</gene>
<dbReference type="InterPro" id="IPR050833">
    <property type="entry name" value="Poly_Biosynth_Transport"/>
</dbReference>
<sequence length="436" mass="48623">MTSSTLVRAGQFNQAARQGAYILIALLLPRLGVPRSVIGQWETLLFLGFVLGFGWTTGLLQGFLVRMGVLANGRAALFARWAVGTTALFSAVLLVLAAVFHGPLFRLLQLDGAPLGWPLFFLLLFSRWPGYCFEQALLLSGRVGWLTFYSVANALGLLLSLLLPLYLGHEMLYAMRWLAGFAGAKALLLLLWVLVPPPAPAAAPSSSYSSEMTEWLRQSRPLVAYASVAALVSAVDPWIVNYWSGGDEDVFAVFRYGVRELPLLAALISGMTVVAIPLIARDGAAGLDLLRRQSRQLFHYVFALSLVMMLTAHWWWTLIFTPVFAESLPIFRTYLLVVGCRLVFAMTVLTALKETNRIYLWGLAELLVNVALSLALAPRFGLQGIIWATVIASYFHELCLVLYLRYRTGTPWRSYADLRWYGVYLLALFMAYYWMV</sequence>
<dbReference type="Proteomes" id="UP000308528">
    <property type="component" value="Unassembled WGS sequence"/>
</dbReference>
<keyword evidence="2" id="KW-1003">Cell membrane</keyword>
<dbReference type="PANTHER" id="PTHR30250:SF11">
    <property type="entry name" value="O-ANTIGEN TRANSPORTER-RELATED"/>
    <property type="match status" value="1"/>
</dbReference>
<evidence type="ECO:0000256" key="6">
    <source>
        <dbReference type="SAM" id="Phobius"/>
    </source>
</evidence>
<proteinExistence type="predicted"/>
<keyword evidence="5 6" id="KW-0472">Membrane</keyword>
<feature type="transmembrane region" description="Helical" evidence="6">
    <location>
        <begin position="359"/>
        <end position="378"/>
    </location>
</feature>
<feature type="transmembrane region" description="Helical" evidence="6">
    <location>
        <begin position="145"/>
        <end position="167"/>
    </location>
</feature>
<evidence type="ECO:0000313" key="8">
    <source>
        <dbReference type="Proteomes" id="UP000308528"/>
    </source>
</evidence>
<dbReference type="EMBL" id="SRSF01000004">
    <property type="protein sequence ID" value="THH39384.1"/>
    <property type="molecule type" value="Genomic_DNA"/>
</dbReference>
<organism evidence="7 8">
    <name type="scientific">Neolewinella litorea</name>
    <dbReference type="NCBI Taxonomy" id="2562452"/>
    <lineage>
        <taxon>Bacteria</taxon>
        <taxon>Pseudomonadati</taxon>
        <taxon>Bacteroidota</taxon>
        <taxon>Saprospiria</taxon>
        <taxon>Saprospirales</taxon>
        <taxon>Lewinellaceae</taxon>
        <taxon>Neolewinella</taxon>
    </lineage>
</organism>
<feature type="transmembrane region" description="Helical" evidence="6">
    <location>
        <begin position="384"/>
        <end position="406"/>
    </location>
</feature>
<dbReference type="AlphaFoldDB" id="A0A4S4NI27"/>
<feature type="transmembrane region" description="Helical" evidence="6">
    <location>
        <begin position="115"/>
        <end position="133"/>
    </location>
</feature>
<accession>A0A4S4NI27</accession>
<feature type="transmembrane region" description="Helical" evidence="6">
    <location>
        <begin position="20"/>
        <end position="38"/>
    </location>
</feature>
<dbReference type="OrthoDB" id="1123219at2"/>
<reference evidence="7 8" key="1">
    <citation type="submission" date="2019-04" db="EMBL/GenBank/DDBJ databases">
        <title>Lewinella litorea sp. nov., isolated from a marine sand.</title>
        <authorList>
            <person name="Yoon J.-H."/>
        </authorList>
    </citation>
    <scope>NUCLEOTIDE SEQUENCE [LARGE SCALE GENOMIC DNA]</scope>
    <source>
        <strain evidence="7 8">HSMS-39</strain>
    </source>
</reference>
<keyword evidence="4 6" id="KW-1133">Transmembrane helix</keyword>
<evidence type="ECO:0000256" key="3">
    <source>
        <dbReference type="ARBA" id="ARBA00022692"/>
    </source>
</evidence>
<feature type="transmembrane region" description="Helical" evidence="6">
    <location>
        <begin position="331"/>
        <end position="352"/>
    </location>
</feature>
<keyword evidence="3 6" id="KW-0812">Transmembrane</keyword>
<feature type="transmembrane region" description="Helical" evidence="6">
    <location>
        <begin position="418"/>
        <end position="435"/>
    </location>
</feature>
<feature type="transmembrane region" description="Helical" evidence="6">
    <location>
        <begin position="222"/>
        <end position="243"/>
    </location>
</feature>
<evidence type="ECO:0000256" key="5">
    <source>
        <dbReference type="ARBA" id="ARBA00023136"/>
    </source>
</evidence>
<feature type="transmembrane region" description="Helical" evidence="6">
    <location>
        <begin position="263"/>
        <end position="280"/>
    </location>
</feature>
<dbReference type="GO" id="GO:0005886">
    <property type="term" value="C:plasma membrane"/>
    <property type="evidence" value="ECO:0007669"/>
    <property type="project" value="UniProtKB-SubCell"/>
</dbReference>
<feature type="transmembrane region" description="Helical" evidence="6">
    <location>
        <begin position="77"/>
        <end position="100"/>
    </location>
</feature>
<keyword evidence="8" id="KW-1185">Reference proteome</keyword>
<comment type="subcellular location">
    <subcellularLocation>
        <location evidence="1">Cell membrane</location>
        <topology evidence="1">Multi-pass membrane protein</topology>
    </subcellularLocation>
</comment>
<evidence type="ECO:0000256" key="4">
    <source>
        <dbReference type="ARBA" id="ARBA00022989"/>
    </source>
</evidence>
<evidence type="ECO:0000313" key="7">
    <source>
        <dbReference type="EMBL" id="THH39384.1"/>
    </source>
</evidence>
<dbReference type="RefSeq" id="WP_136459517.1">
    <property type="nucleotide sequence ID" value="NZ_SRSF01000004.1"/>
</dbReference>
<evidence type="ECO:0000256" key="1">
    <source>
        <dbReference type="ARBA" id="ARBA00004651"/>
    </source>
</evidence>
<comment type="caution">
    <text evidence="7">The sequence shown here is derived from an EMBL/GenBank/DDBJ whole genome shotgun (WGS) entry which is preliminary data.</text>
</comment>
<feature type="transmembrane region" description="Helical" evidence="6">
    <location>
        <begin position="301"/>
        <end position="325"/>
    </location>
</feature>
<name>A0A4S4NI27_9BACT</name>
<feature type="transmembrane region" description="Helical" evidence="6">
    <location>
        <begin position="44"/>
        <end position="65"/>
    </location>
</feature>
<evidence type="ECO:0008006" key="9">
    <source>
        <dbReference type="Google" id="ProtNLM"/>
    </source>
</evidence>
<dbReference type="PANTHER" id="PTHR30250">
    <property type="entry name" value="PST FAMILY PREDICTED COLANIC ACID TRANSPORTER"/>
    <property type="match status" value="1"/>
</dbReference>
<feature type="transmembrane region" description="Helical" evidence="6">
    <location>
        <begin position="173"/>
        <end position="195"/>
    </location>
</feature>